<dbReference type="PANTHER" id="PTHR31561">
    <property type="entry name" value="3-KETOACYL-COA SYNTHASE"/>
    <property type="match status" value="1"/>
</dbReference>
<accession>A0AAV1DL23</accession>
<protein>
    <recommendedName>
        <fullName evidence="6">3-ketoacyl-CoA synthase</fullName>
        <ecNumber evidence="6">2.3.1.-</ecNumber>
    </recommendedName>
</protein>
<dbReference type="AlphaFoldDB" id="A0AAV1DL23"/>
<evidence type="ECO:0000256" key="4">
    <source>
        <dbReference type="ARBA" id="ARBA00023315"/>
    </source>
</evidence>
<gene>
    <name evidence="10" type="ORF">OLC1_LOCUS15972</name>
</gene>
<keyword evidence="7" id="KW-1133">Transmembrane helix</keyword>
<keyword evidence="4 6" id="KW-0012">Acyltransferase</keyword>
<keyword evidence="7" id="KW-0812">Transmembrane</keyword>
<evidence type="ECO:0000256" key="1">
    <source>
        <dbReference type="ARBA" id="ARBA00005194"/>
    </source>
</evidence>
<evidence type="ECO:0000256" key="5">
    <source>
        <dbReference type="ARBA" id="ARBA00047375"/>
    </source>
</evidence>
<sequence>MHASIQEAINSATRLKKRTCNCITTLHFSYFQRSLLLLQKVVAMLEFNSITSNKFSTSLLLVFMALITSTFFMILMHFVSLKRQQKVFLVDFACYKPSPSESISKDTTSQRAKLTGFHTDETIQFMRMLMDKAGLSDFTYLPENLTRVPYEMSLVSARRETEKVMFGAIDELLAKTKVQVQDIGILIVNCSLFQEVPSFTSAIVNHYKLRDTIASYSLGGMGCSCGLVAIGLVKQLLKVHPNTNAIVVSTENISGQYYRGNDRSKVVVNGLFRLGGAAILLSNKPSDQKTSKYQLIHTVQTHTASSDTSYRCIFQEEDDSGLVGVTINKDLLVSAAEVIKLNLTSLGPLILPLSEQYLFLKNVIARKILKSRNVEKFIPNFSKGIDHFFPHVGGKPVLDDLQNKLGFSDLAMEASRMTLYRFGNTSSSSVWYALAYAEAKGRIKKGDLLWQMAFGSGFKCSSVIWRANKLVEFEESNPWSDEIHQYPQNLDDIQAITQEEYYLEPTK</sequence>
<feature type="domain" description="Beta-ketoacyl-[acyl-carrier-protein] synthase III C-terminal" evidence="9">
    <location>
        <begin position="384"/>
        <end position="466"/>
    </location>
</feature>
<keyword evidence="3 6" id="KW-0808">Transferase</keyword>
<feature type="transmembrane region" description="Helical" evidence="7">
    <location>
        <begin position="59"/>
        <end position="79"/>
    </location>
</feature>
<name>A0AAV1DL23_OLDCO</name>
<comment type="catalytic activity">
    <reaction evidence="5">
        <text>a very-long-chain acyl-CoA + malonyl-CoA + H(+) = a very-long-chain 3-oxoacyl-CoA + CO2 + CoA</text>
        <dbReference type="Rhea" id="RHEA:32727"/>
        <dbReference type="ChEBI" id="CHEBI:15378"/>
        <dbReference type="ChEBI" id="CHEBI:16526"/>
        <dbReference type="ChEBI" id="CHEBI:57287"/>
        <dbReference type="ChEBI" id="CHEBI:57384"/>
        <dbReference type="ChEBI" id="CHEBI:90725"/>
        <dbReference type="ChEBI" id="CHEBI:90736"/>
        <dbReference type="EC" id="2.3.1.199"/>
    </reaction>
</comment>
<dbReference type="GO" id="GO:0006633">
    <property type="term" value="P:fatty acid biosynthetic process"/>
    <property type="evidence" value="ECO:0007669"/>
    <property type="project" value="InterPro"/>
</dbReference>
<evidence type="ECO:0000259" key="8">
    <source>
        <dbReference type="Pfam" id="PF08392"/>
    </source>
</evidence>
<dbReference type="GO" id="GO:0016020">
    <property type="term" value="C:membrane"/>
    <property type="evidence" value="ECO:0007669"/>
    <property type="project" value="InterPro"/>
</dbReference>
<dbReference type="InterPro" id="IPR016039">
    <property type="entry name" value="Thiolase-like"/>
</dbReference>
<organism evidence="10 11">
    <name type="scientific">Oldenlandia corymbosa var. corymbosa</name>
    <dbReference type="NCBI Taxonomy" id="529605"/>
    <lineage>
        <taxon>Eukaryota</taxon>
        <taxon>Viridiplantae</taxon>
        <taxon>Streptophyta</taxon>
        <taxon>Embryophyta</taxon>
        <taxon>Tracheophyta</taxon>
        <taxon>Spermatophyta</taxon>
        <taxon>Magnoliopsida</taxon>
        <taxon>eudicotyledons</taxon>
        <taxon>Gunneridae</taxon>
        <taxon>Pentapetalae</taxon>
        <taxon>asterids</taxon>
        <taxon>lamiids</taxon>
        <taxon>Gentianales</taxon>
        <taxon>Rubiaceae</taxon>
        <taxon>Rubioideae</taxon>
        <taxon>Spermacoceae</taxon>
        <taxon>Hedyotis-Oldenlandia complex</taxon>
        <taxon>Oldenlandia</taxon>
    </lineage>
</organism>
<comment type="pathway">
    <text evidence="1 6">Lipid metabolism; fatty acid biosynthesis.</text>
</comment>
<dbReference type="InterPro" id="IPR013747">
    <property type="entry name" value="ACP_syn_III_C"/>
</dbReference>
<dbReference type="Proteomes" id="UP001161247">
    <property type="component" value="Chromosome 5"/>
</dbReference>
<dbReference type="Gene3D" id="3.40.47.10">
    <property type="match status" value="1"/>
</dbReference>
<dbReference type="InterPro" id="IPR012392">
    <property type="entry name" value="3-ktacl-CoA_syn"/>
</dbReference>
<dbReference type="EMBL" id="OX459122">
    <property type="protein sequence ID" value="CAI9107730.1"/>
    <property type="molecule type" value="Genomic_DNA"/>
</dbReference>
<keyword evidence="7" id="KW-0472">Membrane</keyword>
<dbReference type="Pfam" id="PF08541">
    <property type="entry name" value="ACP_syn_III_C"/>
    <property type="match status" value="1"/>
</dbReference>
<dbReference type="EC" id="2.3.1.-" evidence="6"/>
<comment type="similarity">
    <text evidence="2 6">Belongs to the thiolase-like superfamily. Chalcone/stilbene synthases family.</text>
</comment>
<dbReference type="PIRSF" id="PIRSF036417">
    <property type="entry name" value="3-ktacl-CoA_syn"/>
    <property type="match status" value="1"/>
</dbReference>
<evidence type="ECO:0000256" key="7">
    <source>
        <dbReference type="SAM" id="Phobius"/>
    </source>
</evidence>
<evidence type="ECO:0000313" key="10">
    <source>
        <dbReference type="EMBL" id="CAI9107730.1"/>
    </source>
</evidence>
<dbReference type="Pfam" id="PF08392">
    <property type="entry name" value="FAE1_CUT1_RppA"/>
    <property type="match status" value="1"/>
</dbReference>
<evidence type="ECO:0000256" key="3">
    <source>
        <dbReference type="ARBA" id="ARBA00022679"/>
    </source>
</evidence>
<feature type="domain" description="FAE" evidence="8">
    <location>
        <begin position="81"/>
        <end position="367"/>
    </location>
</feature>
<reference evidence="10" key="1">
    <citation type="submission" date="2023-03" db="EMBL/GenBank/DDBJ databases">
        <authorList>
            <person name="Julca I."/>
        </authorList>
    </citation>
    <scope>NUCLEOTIDE SEQUENCE</scope>
</reference>
<dbReference type="GO" id="GO:0009922">
    <property type="term" value="F:fatty acid elongase activity"/>
    <property type="evidence" value="ECO:0007669"/>
    <property type="project" value="UniProtKB-EC"/>
</dbReference>
<dbReference type="SUPFAM" id="SSF53901">
    <property type="entry name" value="Thiolase-like"/>
    <property type="match status" value="2"/>
</dbReference>
<dbReference type="InterPro" id="IPR013601">
    <property type="entry name" value="FAE1_typ3_polyketide_synth"/>
</dbReference>
<evidence type="ECO:0000256" key="6">
    <source>
        <dbReference type="PIRNR" id="PIRNR036417"/>
    </source>
</evidence>
<evidence type="ECO:0000256" key="2">
    <source>
        <dbReference type="ARBA" id="ARBA00005531"/>
    </source>
</evidence>
<dbReference type="CDD" id="cd00831">
    <property type="entry name" value="CHS_like"/>
    <property type="match status" value="1"/>
</dbReference>
<keyword evidence="11" id="KW-1185">Reference proteome</keyword>
<evidence type="ECO:0000313" key="11">
    <source>
        <dbReference type="Proteomes" id="UP001161247"/>
    </source>
</evidence>
<proteinExistence type="inferred from homology"/>
<evidence type="ECO:0000259" key="9">
    <source>
        <dbReference type="Pfam" id="PF08541"/>
    </source>
</evidence>